<reference evidence="2 3" key="1">
    <citation type="submission" date="2022-10" db="EMBL/GenBank/DDBJ databases">
        <title>Paenibacillus description and whole genome data of maize root bacterial community.</title>
        <authorList>
            <person name="Marton D."/>
            <person name="Farkas M."/>
            <person name="Cserhati M."/>
        </authorList>
    </citation>
    <scope>NUCLEOTIDE SEQUENCE [LARGE SCALE GENOMIC DNA]</scope>
    <source>
        <strain evidence="2 3">P96</strain>
    </source>
</reference>
<dbReference type="Proteomes" id="UP001241848">
    <property type="component" value="Unassembled WGS sequence"/>
</dbReference>
<protein>
    <recommendedName>
        <fullName evidence="4">WD40 repeat domain-containing protein</fullName>
    </recommendedName>
</protein>
<gene>
    <name evidence="2" type="ORF">OIN60_10420</name>
</gene>
<dbReference type="Gene3D" id="2.120.10.30">
    <property type="entry name" value="TolB, C-terminal domain"/>
    <property type="match status" value="1"/>
</dbReference>
<dbReference type="SUPFAM" id="SSF82171">
    <property type="entry name" value="DPP6 N-terminal domain-like"/>
    <property type="match status" value="1"/>
</dbReference>
<accession>A0ABT9FR37</accession>
<keyword evidence="1" id="KW-1133">Transmembrane helix</keyword>
<keyword evidence="3" id="KW-1185">Reference proteome</keyword>
<sequence length="347" mass="39898">MFKRISLARVKDVLLLTGWLGFFILGFFAAGHLFTLGKNQTFFLGEEDFASSYAISAWGPRIGHVTTENIPIREEGNSAFYFASPNEIISLPKWRQISDWITAKSYNLVNKQTNRWQFKGAPMSVFYHEGYFIGVNLDYAFLQNSEDQSDYEILPPRLLVKERLWLLFEAGAPSDAIDFQQERVMDASFDRDSNSLYLSAQYNDRIAAIFQYQIDTDTLKLLVMEAQIDTFRVLPNHNIVYKKPEGLFLLDVNSGNSQQLIEGSILNFAVSADGQKLAYTAINERGVTELYGMYMDQRNVKEMQAHSLLYSNLPNVQALEWIDDRLLCINRQPTGSYQLYRFTLKNE</sequence>
<keyword evidence="1" id="KW-0812">Transmembrane</keyword>
<feature type="transmembrane region" description="Helical" evidence="1">
    <location>
        <begin position="12"/>
        <end position="34"/>
    </location>
</feature>
<comment type="caution">
    <text evidence="2">The sequence shown here is derived from an EMBL/GenBank/DDBJ whole genome shotgun (WGS) entry which is preliminary data.</text>
</comment>
<proteinExistence type="predicted"/>
<evidence type="ECO:0000256" key="1">
    <source>
        <dbReference type="SAM" id="Phobius"/>
    </source>
</evidence>
<keyword evidence="1" id="KW-0472">Membrane</keyword>
<dbReference type="RefSeq" id="WP_305754804.1">
    <property type="nucleotide sequence ID" value="NZ_JAPCKK010000016.1"/>
</dbReference>
<dbReference type="EMBL" id="JAPCKK010000016">
    <property type="protein sequence ID" value="MDP4097184.1"/>
    <property type="molecule type" value="Genomic_DNA"/>
</dbReference>
<organism evidence="2 3">
    <name type="scientific">Paenibacillus zeirhizosphaerae</name>
    <dbReference type="NCBI Taxonomy" id="2987519"/>
    <lineage>
        <taxon>Bacteria</taxon>
        <taxon>Bacillati</taxon>
        <taxon>Bacillota</taxon>
        <taxon>Bacilli</taxon>
        <taxon>Bacillales</taxon>
        <taxon>Paenibacillaceae</taxon>
        <taxon>Paenibacillus</taxon>
    </lineage>
</organism>
<dbReference type="InterPro" id="IPR011042">
    <property type="entry name" value="6-blade_b-propeller_TolB-like"/>
</dbReference>
<evidence type="ECO:0008006" key="4">
    <source>
        <dbReference type="Google" id="ProtNLM"/>
    </source>
</evidence>
<name>A0ABT9FR37_9BACL</name>
<evidence type="ECO:0000313" key="2">
    <source>
        <dbReference type="EMBL" id="MDP4097184.1"/>
    </source>
</evidence>
<evidence type="ECO:0000313" key="3">
    <source>
        <dbReference type="Proteomes" id="UP001241848"/>
    </source>
</evidence>